<comment type="subcellular location">
    <subcellularLocation>
        <location evidence="1">Nucleus</location>
    </subcellularLocation>
</comment>
<keyword evidence="4" id="KW-0862">Zinc</keyword>
<evidence type="ECO:0000256" key="5">
    <source>
        <dbReference type="ARBA" id="ARBA00023242"/>
    </source>
</evidence>
<evidence type="ECO:0000313" key="7">
    <source>
        <dbReference type="EMBL" id="CAG09035.1"/>
    </source>
</evidence>
<protein>
    <submittedName>
        <fullName evidence="7">(spotted green pufferfish) hypothetical protein</fullName>
    </submittedName>
</protein>
<organism evidence="7">
    <name type="scientific">Tetraodon nigroviridis</name>
    <name type="common">Spotted green pufferfish</name>
    <name type="synonym">Chelonodon nigroviridis</name>
    <dbReference type="NCBI Taxonomy" id="99883"/>
    <lineage>
        <taxon>Eukaryota</taxon>
        <taxon>Metazoa</taxon>
        <taxon>Chordata</taxon>
        <taxon>Craniata</taxon>
        <taxon>Vertebrata</taxon>
        <taxon>Euteleostomi</taxon>
        <taxon>Actinopterygii</taxon>
        <taxon>Neopterygii</taxon>
        <taxon>Teleostei</taxon>
        <taxon>Neoteleostei</taxon>
        <taxon>Acanthomorphata</taxon>
        <taxon>Eupercaria</taxon>
        <taxon>Tetraodontiformes</taxon>
        <taxon>Tetradontoidea</taxon>
        <taxon>Tetraodontidae</taxon>
        <taxon>Tetraodon</taxon>
    </lineage>
</organism>
<evidence type="ECO:0000256" key="3">
    <source>
        <dbReference type="ARBA" id="ARBA00022771"/>
    </source>
</evidence>
<dbReference type="EMBL" id="CAAE01015002">
    <property type="protein sequence ID" value="CAG09035.1"/>
    <property type="molecule type" value="Genomic_DNA"/>
</dbReference>
<dbReference type="InterPro" id="IPR052035">
    <property type="entry name" value="ZnF_BED_domain_contain"/>
</dbReference>
<evidence type="ECO:0000256" key="2">
    <source>
        <dbReference type="ARBA" id="ARBA00022723"/>
    </source>
</evidence>
<proteinExistence type="predicted"/>
<dbReference type="AlphaFoldDB" id="Q4RRE7"/>
<sequence length="972" mass="109439">MAQPFGACGDTKAPGEPLCGRVERDPKVTIRKQSDGRLNLELCKACNLYHCPFCRTSVYKPKADYGSVWTHLEIHRIRAVKHGATGDPPPASAAFPVQPNPTVDQHPTATYCFVKATGTSDQLPVALAVPVQPAPPVVYASPHPANTAQQALQLSGGAKQKIKCSICNLCLHKKNLSKHKLRKHLISDTDITAKDHLRSQCIDSHNGVYAVSKYYKATALPVHVIKKRSAGVSKMLCEEDRCEVILQFQKEGGLPLSQCPHLRSVDFCINHARQEDLDPSVLEELVANHLIGKEMKAKCQKHRHHAAQNLAPLVSLVDLGGNHCLYFSVFEPKVTPTSKMGRLFVTYNIRGRFWHCDCSQGRICCLHKCLAKWYLFQTNRKLFSLNAKQDAALENAELVESTPEIIQPPGDESLKQMTEYVYHQKKLPSTLPQNLIQLECEMQFSRQLIPAETVCQECPGRNHRAEDDLAAVLEQTIGDMSSCGMEVLQAYLHFEALQSHESPSLLITDLYQKGILNMAGIEIQGLPEPFTGEENAEEIWDSVCMEIITSGLNARKCDLGSNDQSSHVKSITIFLFISLNVDNFISVETNNVIKEAAVSAVTTPFKLSKGKRMNKERTEKCHKAVTRYFVKTLQPLSTVESPWFRELTRILNPKYRPPSEDQLVKTLIPAWYSEERKQVVRELLGVTEAALTCDWWTSSARDHYLTVDLHFITTGQMMHRVLCTKPVYDASAANAPLLGRILEEFGVRDKVLAVTAENESSVDILISGLQIRRLKCFASILSLAAQKAFTCSGVIGWASKMRAVAVWIRSSSSAQHILQEKQKLLMLQQQLLLVGVPSRWDSLYLMVEQFVEQFPAIQATFTDPQLREEKRYQVTLFLSNMILSIQKRLQQEIELYRTIPAIPTSEDPLVWWWDRRDLLPFLYKLSKSYLCIQASSTPHERAFSTEGDTISHERSRVLPDQADLLIFLQKNC</sequence>
<evidence type="ECO:0000256" key="1">
    <source>
        <dbReference type="ARBA" id="ARBA00004123"/>
    </source>
</evidence>
<dbReference type="GO" id="GO:0046983">
    <property type="term" value="F:protein dimerization activity"/>
    <property type="evidence" value="ECO:0007669"/>
    <property type="project" value="InterPro"/>
</dbReference>
<accession>Q4RRE7</accession>
<dbReference type="SUPFAM" id="SSF140996">
    <property type="entry name" value="Hermes dimerisation domain"/>
    <property type="match status" value="1"/>
</dbReference>
<reference evidence="7" key="1">
    <citation type="journal article" date="2004" name="Nature">
        <title>Genome duplication in the teleost fish Tetraodon nigroviridis reveals the early vertebrate proto-karyotype.</title>
        <authorList>
            <person name="Jaillon O."/>
            <person name="Aury J.-M."/>
            <person name="Brunet F."/>
            <person name="Petit J.-L."/>
            <person name="Stange-Thomann N."/>
            <person name="Mauceli E."/>
            <person name="Bouneau L."/>
            <person name="Fischer C."/>
            <person name="Ozouf-Costaz C."/>
            <person name="Bernot A."/>
            <person name="Nicaud S."/>
            <person name="Jaffe D."/>
            <person name="Fisher S."/>
            <person name="Lutfalla G."/>
            <person name="Dossat C."/>
            <person name="Segurens B."/>
            <person name="Dasilva C."/>
            <person name="Salanoubat M."/>
            <person name="Levy M."/>
            <person name="Boudet N."/>
            <person name="Castellano S."/>
            <person name="Anthouard V."/>
            <person name="Jubin C."/>
            <person name="Castelli V."/>
            <person name="Katinka M."/>
            <person name="Vacherie B."/>
            <person name="Biemont C."/>
            <person name="Skalli Z."/>
            <person name="Cattolico L."/>
            <person name="Poulain J."/>
            <person name="De Berardinis V."/>
            <person name="Cruaud C."/>
            <person name="Duprat S."/>
            <person name="Brottier P."/>
            <person name="Coutanceau J.-P."/>
            <person name="Gouzy J."/>
            <person name="Parra G."/>
            <person name="Lardier G."/>
            <person name="Chapple C."/>
            <person name="McKernan K.J."/>
            <person name="McEwan P."/>
            <person name="Bosak S."/>
            <person name="Kellis M."/>
            <person name="Volff J.-N."/>
            <person name="Guigo R."/>
            <person name="Zody M.C."/>
            <person name="Mesirov J."/>
            <person name="Lindblad-Toh K."/>
            <person name="Birren B."/>
            <person name="Nusbaum C."/>
            <person name="Kahn D."/>
            <person name="Robinson-Rechavi M."/>
            <person name="Laudet V."/>
            <person name="Schachter V."/>
            <person name="Quetier F."/>
            <person name="Saurin W."/>
            <person name="Scarpelli C."/>
            <person name="Wincker P."/>
            <person name="Lander E.S."/>
            <person name="Weissenbach J."/>
            <person name="Roest Crollius H."/>
        </authorList>
    </citation>
    <scope>NUCLEOTIDE SEQUENCE [LARGE SCALE GENOMIC DNA]</scope>
</reference>
<feature type="domain" description="HAT C-terminal dimerisation" evidence="6">
    <location>
        <begin position="900"/>
        <end position="971"/>
    </location>
</feature>
<dbReference type="SUPFAM" id="SSF53098">
    <property type="entry name" value="Ribonuclease H-like"/>
    <property type="match status" value="1"/>
</dbReference>
<keyword evidence="2" id="KW-0479">Metal-binding</keyword>
<dbReference type="KEGG" id="tng:GSTEN00030200G001"/>
<dbReference type="PANTHER" id="PTHR46481:SF10">
    <property type="entry name" value="ZINC FINGER BED DOMAIN-CONTAINING PROTEIN 39"/>
    <property type="match status" value="1"/>
</dbReference>
<gene>
    <name evidence="7" type="ORF">GSTENG00030200001</name>
</gene>
<dbReference type="InterPro" id="IPR012337">
    <property type="entry name" value="RNaseH-like_sf"/>
</dbReference>
<keyword evidence="5" id="KW-0539">Nucleus</keyword>
<keyword evidence="3" id="KW-0863">Zinc-finger</keyword>
<comment type="caution">
    <text evidence="7">The sequence shown here is derived from an EMBL/GenBank/DDBJ whole genome shotgun (WGS) entry which is preliminary data.</text>
</comment>
<dbReference type="Pfam" id="PF05699">
    <property type="entry name" value="Dimer_Tnp_hAT"/>
    <property type="match status" value="1"/>
</dbReference>
<dbReference type="PANTHER" id="PTHR46481">
    <property type="entry name" value="ZINC FINGER BED DOMAIN-CONTAINING PROTEIN 4"/>
    <property type="match status" value="1"/>
</dbReference>
<dbReference type="InterPro" id="IPR008906">
    <property type="entry name" value="HATC_C_dom"/>
</dbReference>
<evidence type="ECO:0000256" key="4">
    <source>
        <dbReference type="ARBA" id="ARBA00022833"/>
    </source>
</evidence>
<name>Q4RRE7_TETNG</name>
<reference evidence="7" key="2">
    <citation type="submission" date="2004-02" db="EMBL/GenBank/DDBJ databases">
        <authorList>
            <consortium name="Genoscope"/>
            <consortium name="Whitehead Institute Centre for Genome Research"/>
        </authorList>
    </citation>
    <scope>NUCLEOTIDE SEQUENCE</scope>
</reference>
<evidence type="ECO:0000259" key="6">
    <source>
        <dbReference type="Pfam" id="PF05699"/>
    </source>
</evidence>
<dbReference type="OrthoDB" id="10050977at2759"/>